<accession>A0A3S4S9Q3</accession>
<dbReference type="EMBL" id="LR134355">
    <property type="protein sequence ID" value="VEG48270.1"/>
    <property type="molecule type" value="Genomic_DNA"/>
</dbReference>
<evidence type="ECO:0000313" key="3">
    <source>
        <dbReference type="Proteomes" id="UP000282551"/>
    </source>
</evidence>
<dbReference type="OrthoDB" id="4732203at2"/>
<evidence type="ECO:0000259" key="1">
    <source>
        <dbReference type="Pfam" id="PF22599"/>
    </source>
</evidence>
<gene>
    <name evidence="2" type="ORF">NCTC10485_02564</name>
</gene>
<dbReference type="Proteomes" id="UP000282551">
    <property type="component" value="Chromosome"/>
</dbReference>
<feature type="domain" description="SecDF P1 head subdomain" evidence="1">
    <location>
        <begin position="120"/>
        <end position="193"/>
    </location>
</feature>
<dbReference type="RefSeq" id="WP_126334097.1">
    <property type="nucleotide sequence ID" value="NZ_AP022604.1"/>
</dbReference>
<protein>
    <submittedName>
        <fullName evidence="2">Protein export protein SecD, putative</fullName>
    </submittedName>
</protein>
<organism evidence="2 3">
    <name type="scientific">Mycolicibacterium chitae</name>
    <name type="common">Mycobacterium chitae</name>
    <dbReference type="NCBI Taxonomy" id="1792"/>
    <lineage>
        <taxon>Bacteria</taxon>
        <taxon>Bacillati</taxon>
        <taxon>Actinomycetota</taxon>
        <taxon>Actinomycetes</taxon>
        <taxon>Mycobacteriales</taxon>
        <taxon>Mycobacteriaceae</taxon>
        <taxon>Mycolicibacterium</taxon>
    </lineage>
</organism>
<dbReference type="InterPro" id="IPR054384">
    <property type="entry name" value="SecDF_P1_head"/>
</dbReference>
<proteinExistence type="predicted"/>
<reference evidence="2 3" key="1">
    <citation type="submission" date="2018-12" db="EMBL/GenBank/DDBJ databases">
        <authorList>
            <consortium name="Pathogen Informatics"/>
        </authorList>
    </citation>
    <scope>NUCLEOTIDE SEQUENCE [LARGE SCALE GENOMIC DNA]</scope>
    <source>
        <strain evidence="2 3">NCTC10485</strain>
    </source>
</reference>
<sequence>MTDPSGRDAARRRRRAWIAGLTAVLGFTLIVPMAVALVSSAPEAPPETTAAAEPAPPPTTPVEVRPVVSVEGIAPEGCPPAGPATEPLQLCDLAKNGLYTLGSDAVQLQLVQVESLLSPITRGHFVQVMMTEDSARIFGDLTAAQVGKQLAFIRDGVVVSAPAISERIDGTVLQLTGEMSAEQSDEIARLLRDEA</sequence>
<name>A0A3S4S9Q3_MYCCI</name>
<dbReference type="Pfam" id="PF22599">
    <property type="entry name" value="SecDF_P1_head"/>
    <property type="match status" value="1"/>
</dbReference>
<evidence type="ECO:0000313" key="2">
    <source>
        <dbReference type="EMBL" id="VEG48270.1"/>
    </source>
</evidence>
<dbReference type="AlphaFoldDB" id="A0A3S4S9Q3"/>
<dbReference type="Gene3D" id="3.30.1360.200">
    <property type="match status" value="1"/>
</dbReference>
<keyword evidence="3" id="KW-1185">Reference proteome</keyword>